<feature type="compositionally biased region" description="Acidic residues" evidence="1">
    <location>
        <begin position="73"/>
        <end position="83"/>
    </location>
</feature>
<dbReference type="Pfam" id="PF10536">
    <property type="entry name" value="PMD"/>
    <property type="match status" value="1"/>
</dbReference>
<feature type="region of interest" description="Disordered" evidence="1">
    <location>
        <begin position="461"/>
        <end position="487"/>
    </location>
</feature>
<feature type="domain" description="Aminotransferase-like plant mobile" evidence="2">
    <location>
        <begin position="109"/>
        <end position="442"/>
    </location>
</feature>
<dbReference type="PANTHER" id="PTHR46033">
    <property type="entry name" value="PROTEIN MAIN-LIKE 2"/>
    <property type="match status" value="1"/>
</dbReference>
<feature type="compositionally biased region" description="Basic and acidic residues" evidence="1">
    <location>
        <begin position="465"/>
        <end position="474"/>
    </location>
</feature>
<evidence type="ECO:0000259" key="2">
    <source>
        <dbReference type="Pfam" id="PF10536"/>
    </source>
</evidence>
<dbReference type="Proteomes" id="UP000743370">
    <property type="component" value="Unassembled WGS sequence"/>
</dbReference>
<feature type="compositionally biased region" description="Low complexity" evidence="1">
    <location>
        <begin position="31"/>
        <end position="42"/>
    </location>
</feature>
<protein>
    <submittedName>
        <fullName evidence="3">Protein MAINTENANCE OF</fullName>
    </submittedName>
</protein>
<feature type="region of interest" description="Disordered" evidence="1">
    <location>
        <begin position="1"/>
        <end position="50"/>
    </location>
</feature>
<dbReference type="PANTHER" id="PTHR46033:SF8">
    <property type="entry name" value="PROTEIN MAINTENANCE OF MERISTEMS-LIKE"/>
    <property type="match status" value="1"/>
</dbReference>
<dbReference type="EMBL" id="JABFOF010000006">
    <property type="protein sequence ID" value="KAG2395013.1"/>
    <property type="molecule type" value="Genomic_DNA"/>
</dbReference>
<dbReference type="GO" id="GO:0010073">
    <property type="term" value="P:meristem maintenance"/>
    <property type="evidence" value="ECO:0007669"/>
    <property type="project" value="InterPro"/>
</dbReference>
<dbReference type="InterPro" id="IPR019557">
    <property type="entry name" value="AminoTfrase-like_pln_mobile"/>
</dbReference>
<name>A0A8T0K8Z5_PHAAN</name>
<sequence length="549" mass="62039">MARTRGASFNSRGESSRGESLSQGEARRRPIVSARRSRAAPIQDDPIVEERAVEEQIYEAYETHGEENAFEAPNDDDDEEEHADVHDIEEDVGGFPGGPHDHSLLTHYVQHVAYAISKGRGLLLGFIERWHFETSSFHLPIGEMSITLDDVSTLLHLPVMGQMCDLEELEFEKARTTLVQLLGVDGGIAGAEMEDACGPKVRLNWLREIYVQRCESQHWDYAARAYLLHLVGCTIFANKSASSIRVSYLLLFRDVHACGRYAWGVAALAYLYEQLGDASLASTKQMAGYLTLFQSWIYEHFPGMGRRRLVTSYDDTTPRAMRWQSPRQSSTLAEIRSQLDALTYSGVVWHPYEGHRGIQPFFGICMYSGWIRIGDTLCRHLPERVLRQFGFQQDIPRSPTSVPNADVVAIDHVWLHFRAHVVSNVRHAASTSDCVDGYIQWFRRVSHPYIIVVADDARPAVAPRQRPDVPQEARPHRRSSPPSPSGALARFRRMARMLQSLISCRHVTEGTVAHQVSVDLLQIANEGIDEYSPTRRGQRHVRGRRSTSN</sequence>
<dbReference type="AlphaFoldDB" id="A0A8T0K8Z5"/>
<accession>A0A8T0K8Z5</accession>
<reference evidence="3 4" key="1">
    <citation type="submission" date="2020-05" db="EMBL/GenBank/DDBJ databases">
        <title>Vigna angularis (adzuki bean) Var. LongXiaoDou No. 4 denovo assembly.</title>
        <authorList>
            <person name="Xiang H."/>
        </authorList>
    </citation>
    <scope>NUCLEOTIDE SEQUENCE [LARGE SCALE GENOMIC DNA]</scope>
    <source>
        <tissue evidence="3">Leaf</tissue>
    </source>
</reference>
<evidence type="ECO:0000256" key="1">
    <source>
        <dbReference type="SAM" id="MobiDB-lite"/>
    </source>
</evidence>
<organism evidence="3 4">
    <name type="scientific">Phaseolus angularis</name>
    <name type="common">Azuki bean</name>
    <name type="synonym">Vigna angularis</name>
    <dbReference type="NCBI Taxonomy" id="3914"/>
    <lineage>
        <taxon>Eukaryota</taxon>
        <taxon>Viridiplantae</taxon>
        <taxon>Streptophyta</taxon>
        <taxon>Embryophyta</taxon>
        <taxon>Tracheophyta</taxon>
        <taxon>Spermatophyta</taxon>
        <taxon>Magnoliopsida</taxon>
        <taxon>eudicotyledons</taxon>
        <taxon>Gunneridae</taxon>
        <taxon>Pentapetalae</taxon>
        <taxon>rosids</taxon>
        <taxon>fabids</taxon>
        <taxon>Fabales</taxon>
        <taxon>Fabaceae</taxon>
        <taxon>Papilionoideae</taxon>
        <taxon>50 kb inversion clade</taxon>
        <taxon>NPAAA clade</taxon>
        <taxon>indigoferoid/millettioid clade</taxon>
        <taxon>Phaseoleae</taxon>
        <taxon>Vigna</taxon>
    </lineage>
</organism>
<feature type="region of interest" description="Disordered" evidence="1">
    <location>
        <begin position="62"/>
        <end position="83"/>
    </location>
</feature>
<dbReference type="InterPro" id="IPR044824">
    <property type="entry name" value="MAIN-like"/>
</dbReference>
<comment type="caution">
    <text evidence="3">The sequence shown here is derived from an EMBL/GenBank/DDBJ whole genome shotgun (WGS) entry which is preliminary data.</text>
</comment>
<gene>
    <name evidence="3" type="ORF">HKW66_Vig0076120</name>
</gene>
<evidence type="ECO:0000313" key="3">
    <source>
        <dbReference type="EMBL" id="KAG2395013.1"/>
    </source>
</evidence>
<evidence type="ECO:0000313" key="4">
    <source>
        <dbReference type="Proteomes" id="UP000743370"/>
    </source>
</evidence>
<proteinExistence type="predicted"/>